<dbReference type="OrthoDB" id="9771198at2"/>
<dbReference type="GO" id="GO:0016020">
    <property type="term" value="C:membrane"/>
    <property type="evidence" value="ECO:0007669"/>
    <property type="project" value="UniProtKB-SubCell"/>
</dbReference>
<feature type="domain" description="STAS" evidence="6">
    <location>
        <begin position="432"/>
        <end position="548"/>
    </location>
</feature>
<proteinExistence type="predicted"/>
<dbReference type="Proteomes" id="UP000316125">
    <property type="component" value="Chromosome"/>
</dbReference>
<comment type="subcellular location">
    <subcellularLocation>
        <location evidence="1">Membrane</location>
        <topology evidence="1">Multi-pass membrane protein</topology>
    </subcellularLocation>
</comment>
<name>A0A4Y5YW23_9MICO</name>
<keyword evidence="3 5" id="KW-1133">Transmembrane helix</keyword>
<dbReference type="InterPro" id="IPR011547">
    <property type="entry name" value="SLC26A/SulP_dom"/>
</dbReference>
<dbReference type="InterPro" id="IPR001902">
    <property type="entry name" value="SLC26A/SulP_fam"/>
</dbReference>
<organism evidence="7 8">
    <name type="scientific">Microbacterium foliorum</name>
    <dbReference type="NCBI Taxonomy" id="104336"/>
    <lineage>
        <taxon>Bacteria</taxon>
        <taxon>Bacillati</taxon>
        <taxon>Actinomycetota</taxon>
        <taxon>Actinomycetes</taxon>
        <taxon>Micrococcales</taxon>
        <taxon>Microbacteriaceae</taxon>
        <taxon>Microbacterium</taxon>
    </lineage>
</organism>
<keyword evidence="2 5" id="KW-0812">Transmembrane</keyword>
<evidence type="ECO:0000256" key="4">
    <source>
        <dbReference type="ARBA" id="ARBA00023136"/>
    </source>
</evidence>
<feature type="transmembrane region" description="Helical" evidence="5">
    <location>
        <begin position="319"/>
        <end position="337"/>
    </location>
</feature>
<feature type="transmembrane region" description="Helical" evidence="5">
    <location>
        <begin position="391"/>
        <end position="408"/>
    </location>
</feature>
<keyword evidence="4 5" id="KW-0472">Membrane</keyword>
<protein>
    <submittedName>
        <fullName evidence="7">SulP family inorganic anion transporter</fullName>
    </submittedName>
</protein>
<evidence type="ECO:0000256" key="1">
    <source>
        <dbReference type="ARBA" id="ARBA00004141"/>
    </source>
</evidence>
<dbReference type="CDD" id="cd07042">
    <property type="entry name" value="STAS_SulP_like_sulfate_transporter"/>
    <property type="match status" value="1"/>
</dbReference>
<dbReference type="PROSITE" id="PS50801">
    <property type="entry name" value="STAS"/>
    <property type="match status" value="1"/>
</dbReference>
<evidence type="ECO:0000256" key="3">
    <source>
        <dbReference type="ARBA" id="ARBA00022989"/>
    </source>
</evidence>
<feature type="transmembrane region" description="Helical" evidence="5">
    <location>
        <begin position="173"/>
        <end position="191"/>
    </location>
</feature>
<feature type="transmembrane region" description="Helical" evidence="5">
    <location>
        <begin position="130"/>
        <end position="153"/>
    </location>
</feature>
<evidence type="ECO:0000259" key="6">
    <source>
        <dbReference type="PROSITE" id="PS50801"/>
    </source>
</evidence>
<feature type="transmembrane region" description="Helical" evidence="5">
    <location>
        <begin position="61"/>
        <end position="85"/>
    </location>
</feature>
<dbReference type="GO" id="GO:0055085">
    <property type="term" value="P:transmembrane transport"/>
    <property type="evidence" value="ECO:0007669"/>
    <property type="project" value="InterPro"/>
</dbReference>
<dbReference type="SUPFAM" id="SSF52091">
    <property type="entry name" value="SpoIIaa-like"/>
    <property type="match status" value="1"/>
</dbReference>
<gene>
    <name evidence="7" type="ORF">FIV50_08510</name>
</gene>
<sequence length="562" mass="57847">MRFTAGWRRYRQRFGTRATIGKDLRAGVVLGVESVPDGLAAGLLAGVNPVLGLNAYIVGTLFGALATGSVFMTVQATGAMAVIIADVPEIQGTNASAAVATLTVMAGIVMLALGLAGLGSLIRFIPAAVLIGFVNAVAVNIVLSQLANLTGYASDADNRLARTWDSALNFGQMSWESILVGSATVAVILVLERTRLGALSMVVGIVAGSILAVLLPPASVAVISDVAEVTRALPALSLPDISMVFGLLIPALSLALVGLVQGAAISGSIPNPDGKYPNASADFRGQGIANIASGVMQGIPVGGSMSATALSRAAGARSASANLIACGVMLASVLAFAPLIGYTAMPALAGLLMVVGVRTFKLHQLIMVARTGAVPATVCAVTFILTVVIPLQYAVLAGVGLAVVLHIARQSNRVRVRRLLFDDTNSRPIETAAPAVLTPGDVVVLTAYGSLFFASSASFRDQLPDPGHSAPGAYVVIRLRGTDELGVTFLTMLRVYARELASADAHLMIAGIGARVRHQMEITGVAEVIGTQNIFAAEPRVGDAVARALDAIDSRRREDESD</sequence>
<evidence type="ECO:0000256" key="5">
    <source>
        <dbReference type="SAM" id="Phobius"/>
    </source>
</evidence>
<accession>A0A4Y5YW23</accession>
<dbReference type="AlphaFoldDB" id="A0A4Y5YW23"/>
<evidence type="ECO:0000256" key="2">
    <source>
        <dbReference type="ARBA" id="ARBA00022692"/>
    </source>
</evidence>
<dbReference type="InterPro" id="IPR036513">
    <property type="entry name" value="STAS_dom_sf"/>
</dbReference>
<evidence type="ECO:0000313" key="8">
    <source>
        <dbReference type="Proteomes" id="UP000316125"/>
    </source>
</evidence>
<feature type="transmembrane region" description="Helical" evidence="5">
    <location>
        <begin position="97"/>
        <end position="118"/>
    </location>
</feature>
<dbReference type="Pfam" id="PF01740">
    <property type="entry name" value="STAS"/>
    <property type="match status" value="1"/>
</dbReference>
<dbReference type="Pfam" id="PF00916">
    <property type="entry name" value="Sulfate_transp"/>
    <property type="match status" value="1"/>
</dbReference>
<dbReference type="Gene3D" id="3.30.750.24">
    <property type="entry name" value="STAS domain"/>
    <property type="match status" value="1"/>
</dbReference>
<evidence type="ECO:0000313" key="7">
    <source>
        <dbReference type="EMBL" id="QDE36583.1"/>
    </source>
</evidence>
<reference evidence="7 8" key="1">
    <citation type="submission" date="2019-06" db="EMBL/GenBank/DDBJ databases">
        <title>Complete genome of Microbacterium foliorum M2.</title>
        <authorList>
            <person name="Cao G."/>
        </authorList>
    </citation>
    <scope>NUCLEOTIDE SEQUENCE [LARGE SCALE GENOMIC DNA]</scope>
    <source>
        <strain evidence="7 8">M2</strain>
    </source>
</reference>
<feature type="transmembrane region" description="Helical" evidence="5">
    <location>
        <begin position="243"/>
        <end position="265"/>
    </location>
</feature>
<feature type="transmembrane region" description="Helical" evidence="5">
    <location>
        <begin position="198"/>
        <end position="223"/>
    </location>
</feature>
<dbReference type="PANTHER" id="PTHR11814">
    <property type="entry name" value="SULFATE TRANSPORTER"/>
    <property type="match status" value="1"/>
</dbReference>
<dbReference type="EMBL" id="CP041040">
    <property type="protein sequence ID" value="QDE36583.1"/>
    <property type="molecule type" value="Genomic_DNA"/>
</dbReference>
<dbReference type="InterPro" id="IPR002645">
    <property type="entry name" value="STAS_dom"/>
</dbReference>